<dbReference type="EMBL" id="MCFI01000009">
    <property type="protein sequence ID" value="ORY82685.1"/>
    <property type="molecule type" value="Genomic_DNA"/>
</dbReference>
<dbReference type="PROSITE" id="PS50132">
    <property type="entry name" value="RGS"/>
    <property type="match status" value="1"/>
</dbReference>
<dbReference type="SMART" id="SM00315">
    <property type="entry name" value="RGS"/>
    <property type="match status" value="1"/>
</dbReference>
<dbReference type="Pfam" id="PF25889">
    <property type="entry name" value="WHD_Fungal_DR"/>
    <property type="match status" value="1"/>
</dbReference>
<name>A0A1Y2FIP8_PROLT</name>
<evidence type="ECO:0000256" key="1">
    <source>
        <dbReference type="ARBA" id="ARBA00022700"/>
    </source>
</evidence>
<dbReference type="InterPro" id="IPR036390">
    <property type="entry name" value="WH_DNA-bd_sf"/>
</dbReference>
<dbReference type="InterPro" id="IPR044926">
    <property type="entry name" value="RGS_subdomain_2"/>
</dbReference>
<gene>
    <name evidence="4" type="ORF">BCR37DRAFT_347061</name>
</gene>
<dbReference type="Gene3D" id="1.10.10.10">
    <property type="entry name" value="Winged helix-like DNA-binding domain superfamily/Winged helix DNA-binding domain"/>
    <property type="match status" value="2"/>
</dbReference>
<dbReference type="InterPro" id="IPR036305">
    <property type="entry name" value="RGS_sf"/>
</dbReference>
<dbReference type="InterPro" id="IPR000591">
    <property type="entry name" value="DEP_dom"/>
</dbReference>
<dbReference type="PANTHER" id="PTHR10845">
    <property type="entry name" value="REGULATOR OF G PROTEIN SIGNALING"/>
    <property type="match status" value="1"/>
</dbReference>
<sequence>MHQTSTRIMKVTPEGRPFTRDFKDLFSTLVVSLTLKTHRVRFKNYPFSFTTEEAVANLSNLKFAQSNRMPDPNDPTRIVTTTTTTTFSMAPDMAKGLCQRFMEARFFESANDKSLTVFKDKSVWVFTAKGIRVLDRFCQRNGIQTETVKELTSSAMNSMQLVLLERDPETDAILESDAVVEIIFRRFAGKKPNIRPASETETGAEYATGLTGVRLVDLRKMADGNMKWTFSGKSMISWILDCSTALEAEEAMEIARMFLFHQLILYVGDARGNRGQDQAISGSKYAIYQITAKGRCVAGWEGTYDTEKMVPAQGALQAKLNPSMAALRLSNPRSASQSSADGNAVDLFNGSAQNSRETNTARLQIIMDDAALRSQFSEFLRENYCEENLSFYIDVREFQRQFKDVKELESVSEGLARAYSIYNAFLASGSPCELNLDHSLRLDMAAQMTRVVGDDAESMRRSLQQVAELYDRAQNQVFRLMAGDSVPKFLKTPLFLNMWNMEQDKKQ</sequence>
<dbReference type="PRINTS" id="PR01301">
    <property type="entry name" value="RGSPROTEIN"/>
</dbReference>
<evidence type="ECO:0000313" key="5">
    <source>
        <dbReference type="Proteomes" id="UP000193685"/>
    </source>
</evidence>
<dbReference type="PROSITE" id="PS50186">
    <property type="entry name" value="DEP"/>
    <property type="match status" value="1"/>
</dbReference>
<proteinExistence type="predicted"/>
<accession>A0A1Y2FIP8</accession>
<keyword evidence="5" id="KW-1185">Reference proteome</keyword>
<dbReference type="SUPFAM" id="SSF46785">
    <property type="entry name" value="Winged helix' DNA-binding domain"/>
    <property type="match status" value="2"/>
</dbReference>
<feature type="domain" description="DEP" evidence="3">
    <location>
        <begin position="209"/>
        <end position="292"/>
    </location>
</feature>
<dbReference type="OrthoDB" id="196547at2759"/>
<dbReference type="SUPFAM" id="SSF48097">
    <property type="entry name" value="Regulator of G-protein signaling, RGS"/>
    <property type="match status" value="1"/>
</dbReference>
<dbReference type="RefSeq" id="XP_040725556.1">
    <property type="nucleotide sequence ID" value="XM_040867742.1"/>
</dbReference>
<dbReference type="AlphaFoldDB" id="A0A1Y2FIP8"/>
<dbReference type="GeneID" id="63784341"/>
<reference evidence="4 5" key="1">
    <citation type="submission" date="2016-07" db="EMBL/GenBank/DDBJ databases">
        <title>Pervasive Adenine N6-methylation of Active Genes in Fungi.</title>
        <authorList>
            <consortium name="DOE Joint Genome Institute"/>
            <person name="Mondo S.J."/>
            <person name="Dannebaum R.O."/>
            <person name="Kuo R.C."/>
            <person name="Labutti K."/>
            <person name="Haridas S."/>
            <person name="Kuo A."/>
            <person name="Salamov A."/>
            <person name="Ahrendt S.R."/>
            <person name="Lipzen A."/>
            <person name="Sullivan W."/>
            <person name="Andreopoulos W.B."/>
            <person name="Clum A."/>
            <person name="Lindquist E."/>
            <person name="Daum C."/>
            <person name="Ramamoorthy G.K."/>
            <person name="Gryganskyi A."/>
            <person name="Culley D."/>
            <person name="Magnuson J.K."/>
            <person name="James T.Y."/>
            <person name="O'Malley M.A."/>
            <person name="Stajich J.E."/>
            <person name="Spatafora J.W."/>
            <person name="Visel A."/>
            <person name="Grigoriev I.V."/>
        </authorList>
    </citation>
    <scope>NUCLEOTIDE SEQUENCE [LARGE SCALE GENOMIC DNA]</scope>
    <source>
        <strain evidence="4 5">12-1054</strain>
    </source>
</reference>
<dbReference type="Pfam" id="PF00615">
    <property type="entry name" value="RGS"/>
    <property type="match status" value="1"/>
</dbReference>
<dbReference type="Gene3D" id="1.10.167.10">
    <property type="entry name" value="Regulator of G-protein Signalling 4, domain 2"/>
    <property type="match status" value="1"/>
</dbReference>
<evidence type="ECO:0000313" key="4">
    <source>
        <dbReference type="EMBL" id="ORY82685.1"/>
    </source>
</evidence>
<dbReference type="InterPro" id="IPR058855">
    <property type="entry name" value="RGS1/SST2-like_Fungal-DR"/>
</dbReference>
<dbReference type="Pfam" id="PF00610">
    <property type="entry name" value="DEP"/>
    <property type="match status" value="1"/>
</dbReference>
<dbReference type="PANTHER" id="PTHR10845:SF192">
    <property type="entry name" value="DOUBLE HIT, ISOFORM B"/>
    <property type="match status" value="1"/>
</dbReference>
<evidence type="ECO:0000259" key="3">
    <source>
        <dbReference type="PROSITE" id="PS50186"/>
    </source>
</evidence>
<protein>
    <submittedName>
        <fullName evidence="4">Regulator of G protein signaling domain-domain-containing protein</fullName>
    </submittedName>
</protein>
<dbReference type="STRING" id="56484.A0A1Y2FIP8"/>
<dbReference type="InterPro" id="IPR016137">
    <property type="entry name" value="RGS"/>
</dbReference>
<dbReference type="Proteomes" id="UP000193685">
    <property type="component" value="Unassembled WGS sequence"/>
</dbReference>
<evidence type="ECO:0000259" key="2">
    <source>
        <dbReference type="PROSITE" id="PS50132"/>
    </source>
</evidence>
<dbReference type="GO" id="GO:0009968">
    <property type="term" value="P:negative regulation of signal transduction"/>
    <property type="evidence" value="ECO:0007669"/>
    <property type="project" value="UniProtKB-KW"/>
</dbReference>
<feature type="domain" description="RGS" evidence="2">
    <location>
        <begin position="362"/>
        <end position="499"/>
    </location>
</feature>
<dbReference type="OMA" id="DPGMRYL"/>
<comment type="caution">
    <text evidence="4">The sequence shown here is derived from an EMBL/GenBank/DDBJ whole genome shotgun (WGS) entry which is preliminary data.</text>
</comment>
<dbReference type="SMART" id="SM00049">
    <property type="entry name" value="DEP"/>
    <property type="match status" value="2"/>
</dbReference>
<keyword evidence="1" id="KW-0734">Signal transduction inhibitor</keyword>
<dbReference type="GO" id="GO:0035556">
    <property type="term" value="P:intracellular signal transduction"/>
    <property type="evidence" value="ECO:0007669"/>
    <property type="project" value="InterPro"/>
</dbReference>
<dbReference type="CDD" id="cd08708">
    <property type="entry name" value="RGS_FLBA"/>
    <property type="match status" value="1"/>
</dbReference>
<organism evidence="4 5">
    <name type="scientific">Protomyces lactucae-debilis</name>
    <dbReference type="NCBI Taxonomy" id="2754530"/>
    <lineage>
        <taxon>Eukaryota</taxon>
        <taxon>Fungi</taxon>
        <taxon>Dikarya</taxon>
        <taxon>Ascomycota</taxon>
        <taxon>Taphrinomycotina</taxon>
        <taxon>Taphrinomycetes</taxon>
        <taxon>Taphrinales</taxon>
        <taxon>Protomycetaceae</taxon>
        <taxon>Protomyces</taxon>
    </lineage>
</organism>
<dbReference type="InterPro" id="IPR036388">
    <property type="entry name" value="WH-like_DNA-bd_sf"/>
</dbReference>